<evidence type="ECO:0000313" key="2">
    <source>
        <dbReference type="Proteomes" id="UP001221142"/>
    </source>
</evidence>
<comment type="caution">
    <text evidence="1">The sequence shown here is derived from an EMBL/GenBank/DDBJ whole genome shotgun (WGS) entry which is preliminary data.</text>
</comment>
<accession>A0AAD7G2T8</accession>
<keyword evidence="2" id="KW-1185">Reference proteome</keyword>
<organism evidence="1 2">
    <name type="scientific">Roridomyces roridus</name>
    <dbReference type="NCBI Taxonomy" id="1738132"/>
    <lineage>
        <taxon>Eukaryota</taxon>
        <taxon>Fungi</taxon>
        <taxon>Dikarya</taxon>
        <taxon>Basidiomycota</taxon>
        <taxon>Agaricomycotina</taxon>
        <taxon>Agaricomycetes</taxon>
        <taxon>Agaricomycetidae</taxon>
        <taxon>Agaricales</taxon>
        <taxon>Marasmiineae</taxon>
        <taxon>Mycenaceae</taxon>
        <taxon>Roridomyces</taxon>
    </lineage>
</organism>
<dbReference type="Proteomes" id="UP001221142">
    <property type="component" value="Unassembled WGS sequence"/>
</dbReference>
<proteinExistence type="predicted"/>
<dbReference type="EMBL" id="JARKIF010000001">
    <property type="protein sequence ID" value="KAJ7651087.1"/>
    <property type="molecule type" value="Genomic_DNA"/>
</dbReference>
<protein>
    <submittedName>
        <fullName evidence="1">Uncharacterized protein</fullName>
    </submittedName>
</protein>
<dbReference type="AlphaFoldDB" id="A0AAD7G2T8"/>
<sequence>MRHLLDSKPKHWWHAHVRHLVIDVLRGGSSVNNAIRVLSKFTGIVDLVLLGNPGPALLPVLAGIPLTRLATRSDFGQLLEEEYMRVNSPAMSSLTHITLLAGGVSHDFDFGAWAGRLGCFPSLTHVALYFPWYSVPTMGQHDFFRKVLAGCAHLRVFIMIYTSGSSGLVGELANCIQQLQYLSDDTRFVLCEKDVDSMTNWVNGAEGGEDYWSRAERFIEQRRSGEIQGSNFVLSSNKQ</sequence>
<evidence type="ECO:0000313" key="1">
    <source>
        <dbReference type="EMBL" id="KAJ7651087.1"/>
    </source>
</evidence>
<reference evidence="1" key="1">
    <citation type="submission" date="2023-03" db="EMBL/GenBank/DDBJ databases">
        <title>Massive genome expansion in bonnet fungi (Mycena s.s.) driven by repeated elements and novel gene families across ecological guilds.</title>
        <authorList>
            <consortium name="Lawrence Berkeley National Laboratory"/>
            <person name="Harder C.B."/>
            <person name="Miyauchi S."/>
            <person name="Viragh M."/>
            <person name="Kuo A."/>
            <person name="Thoen E."/>
            <person name="Andreopoulos B."/>
            <person name="Lu D."/>
            <person name="Skrede I."/>
            <person name="Drula E."/>
            <person name="Henrissat B."/>
            <person name="Morin E."/>
            <person name="Kohler A."/>
            <person name="Barry K."/>
            <person name="LaButti K."/>
            <person name="Morin E."/>
            <person name="Salamov A."/>
            <person name="Lipzen A."/>
            <person name="Mereny Z."/>
            <person name="Hegedus B."/>
            <person name="Baldrian P."/>
            <person name="Stursova M."/>
            <person name="Weitz H."/>
            <person name="Taylor A."/>
            <person name="Grigoriev I.V."/>
            <person name="Nagy L.G."/>
            <person name="Martin F."/>
            <person name="Kauserud H."/>
        </authorList>
    </citation>
    <scope>NUCLEOTIDE SEQUENCE</scope>
    <source>
        <strain evidence="1">9284</strain>
    </source>
</reference>
<name>A0AAD7G2T8_9AGAR</name>
<gene>
    <name evidence="1" type="ORF">FB45DRAFT_889598</name>
</gene>